<dbReference type="EMBL" id="JACAZF010000006">
    <property type="protein sequence ID" value="KAF7302282.1"/>
    <property type="molecule type" value="Genomic_DNA"/>
</dbReference>
<dbReference type="GeneID" id="59347154"/>
<evidence type="ECO:0000313" key="3">
    <source>
        <dbReference type="Proteomes" id="UP000636479"/>
    </source>
</evidence>
<proteinExistence type="predicted"/>
<accession>A0A8H6W282</accession>
<evidence type="ECO:0000313" key="2">
    <source>
        <dbReference type="EMBL" id="KAF7302282.1"/>
    </source>
</evidence>
<keyword evidence="1" id="KW-0175">Coiled coil</keyword>
<organism evidence="2 3">
    <name type="scientific">Mycena indigotica</name>
    <dbReference type="NCBI Taxonomy" id="2126181"/>
    <lineage>
        <taxon>Eukaryota</taxon>
        <taxon>Fungi</taxon>
        <taxon>Dikarya</taxon>
        <taxon>Basidiomycota</taxon>
        <taxon>Agaricomycotina</taxon>
        <taxon>Agaricomycetes</taxon>
        <taxon>Agaricomycetidae</taxon>
        <taxon>Agaricales</taxon>
        <taxon>Marasmiineae</taxon>
        <taxon>Mycenaceae</taxon>
        <taxon>Mycena</taxon>
    </lineage>
</organism>
<keyword evidence="3" id="KW-1185">Reference proteome</keyword>
<reference evidence="2" key="1">
    <citation type="submission" date="2020-05" db="EMBL/GenBank/DDBJ databases">
        <title>Mycena genomes resolve the evolution of fungal bioluminescence.</title>
        <authorList>
            <person name="Tsai I.J."/>
        </authorList>
    </citation>
    <scope>NUCLEOTIDE SEQUENCE</scope>
    <source>
        <strain evidence="2">171206Taipei</strain>
    </source>
</reference>
<dbReference type="Proteomes" id="UP000636479">
    <property type="component" value="Unassembled WGS sequence"/>
</dbReference>
<name>A0A8H6W282_9AGAR</name>
<evidence type="ECO:0000256" key="1">
    <source>
        <dbReference type="SAM" id="Coils"/>
    </source>
</evidence>
<comment type="caution">
    <text evidence="2">The sequence shown here is derived from an EMBL/GenBank/DDBJ whole genome shotgun (WGS) entry which is preliminary data.</text>
</comment>
<gene>
    <name evidence="2" type="ORF">MIND_00795500</name>
</gene>
<dbReference type="RefSeq" id="XP_037220282.1">
    <property type="nucleotide sequence ID" value="XM_037364638.1"/>
</dbReference>
<protein>
    <submittedName>
        <fullName evidence="2">FAD-binding PCMH-type domain-containing protein</fullName>
    </submittedName>
</protein>
<dbReference type="OrthoDB" id="3219467at2759"/>
<feature type="coiled-coil region" evidence="1">
    <location>
        <begin position="1008"/>
        <end position="1035"/>
    </location>
</feature>
<sequence length="1288" mass="137816">MASGTNWYATARSGRTGQAATFSINRHVYYHKSCSSGCLGCGFRTCHSLSGPNLTLFRSRTLCSPIRIARLIHRNLLFIDADLVFDESFGAVHDALSTVFGVPNPTLHIQGSLGTLQSFNDPLRLTGFSLIGTFSDVVLKPCSELTLSAIGVELFGYEGVRYTKKATAFGGMCYGFRIFGSMHVGLDQTLDLSFDLGDVGGELFLKATQLDVWNNAFGVKGLSIDGLSFGTTLNPSLPMKTFSFNVSAGLSIGGISVDLIGYYNADKSFSMSASLTNFGTKGLSDLYSQLYGRPVSLPQLNVDIGNATLTIASGRIFNLVVHDISVEHYFGVNAEVQFSSAGIVLKANMTDNGSGEKTLKLSEIEIKKVYIQVSFRAGPNSSSSVILGGELRWESFTLDAGVHIYRPAILSASQPQASSLQWTVFADFVTDHNAKKGMALSSLVPELEDTFLGDVALEDAALIIASQDDPEFGSFNTTQFPVKQGIQVCAVLGMIKAISDLMRLNQPPRLILAAGWSKATGFSLDVVLPAPLSLDLGRGIVTDPFSLQIRASTSTPSILPPTIQLNAGVKIPTPNDPRPLHFTLSLAFNAVEGYATGELAGYWTNPFGLSPKVRIGPEVALTMGILIEELIVSPFGFVGGLKVGDVMVNMALEISEIPSQEVLYAEVDNLHITDVVSLARDLTQLPIPMVPDFMVFRHIKFYLCPMGTTIGNIVYQRGCQFSADMLVFGQDAQGDVRVDSSNIIASATLDNLALGPLHVTGLDGPKATSSVQIGPQKQVGSFKGKIVLYDFQVLLDLQFEFKPDPFFHFRFLLQFTPHLDFAVDANMIENMADIHDLARLDFKLVAVLQQDILDYIAQSINSQFEQATKAEKADIAEQQDKVDRAKKVVDDNVRAHRVKVDAAYAQWKAKSDVANAQFKATTDVYEARVKELQGQVDAATAKYKTDLANAQQQLSNANANGASRMQAAQAQVAQAQKDCTDRVAAARRTLDDATRDMNSRFGDAQHKIDVAQNNVNSIQNQINDMNSKISQLEHLTGIKAIGKAGLPALYTAKGTLLASMATAQGILTAAKAVLQSQNYLAAKGVMQAAQGALTAAQASGQAGIVTAQQTLATTDQSTQAAVHTASSALNQVGQVGPAAIAAASKTLDAYKVASIGTLNAAKAGVDTVAKGTEWVAYQSALAGLAAAQSSTHELDLANGALEVAKQGGAAVLKAADYIASHSLTFVDIHYIRFESEFGRAANGAEFAAEVQGSVAGQGFALEMTYDPRKTAAFITNTFQRLVDKLSVS</sequence>
<feature type="coiled-coil region" evidence="1">
    <location>
        <begin position="922"/>
        <end position="960"/>
    </location>
</feature>